<evidence type="ECO:0000259" key="3">
    <source>
        <dbReference type="Pfam" id="PF01757"/>
    </source>
</evidence>
<dbReference type="InterPro" id="IPR002656">
    <property type="entry name" value="Acyl_transf_3_dom"/>
</dbReference>
<protein>
    <submittedName>
        <fullName evidence="4">Acyltransferase</fullName>
    </submittedName>
</protein>
<feature type="transmembrane region" description="Helical" evidence="2">
    <location>
        <begin position="211"/>
        <end position="228"/>
    </location>
</feature>
<dbReference type="PANTHER" id="PTHR23028">
    <property type="entry name" value="ACETYLTRANSFERASE"/>
    <property type="match status" value="1"/>
</dbReference>
<dbReference type="EMBL" id="QSVB01000006">
    <property type="protein sequence ID" value="RGN91469.1"/>
    <property type="molecule type" value="Genomic_DNA"/>
</dbReference>
<feature type="compositionally biased region" description="Low complexity" evidence="1">
    <location>
        <begin position="630"/>
        <end position="662"/>
    </location>
</feature>
<dbReference type="SUPFAM" id="SSF52266">
    <property type="entry name" value="SGNH hydrolase"/>
    <property type="match status" value="1"/>
</dbReference>
<dbReference type="GO" id="GO:0016020">
    <property type="term" value="C:membrane"/>
    <property type="evidence" value="ECO:0007669"/>
    <property type="project" value="TreeGrafter"/>
</dbReference>
<keyword evidence="4" id="KW-0808">Transferase</keyword>
<evidence type="ECO:0000313" key="5">
    <source>
        <dbReference type="Proteomes" id="UP000260841"/>
    </source>
</evidence>
<feature type="transmembrane region" description="Helical" evidence="2">
    <location>
        <begin position="175"/>
        <end position="196"/>
    </location>
</feature>
<dbReference type="GO" id="GO:0016747">
    <property type="term" value="F:acyltransferase activity, transferring groups other than amino-acyl groups"/>
    <property type="evidence" value="ECO:0007669"/>
    <property type="project" value="InterPro"/>
</dbReference>
<feature type="transmembrane region" description="Helical" evidence="2">
    <location>
        <begin position="387"/>
        <end position="407"/>
    </location>
</feature>
<keyword evidence="4" id="KW-0012">Acyltransferase</keyword>
<proteinExistence type="predicted"/>
<dbReference type="InterPro" id="IPR050879">
    <property type="entry name" value="Acyltransferase_3"/>
</dbReference>
<accession>A0A3E5ER72</accession>
<dbReference type="RefSeq" id="WP_117606348.1">
    <property type="nucleotide sequence ID" value="NZ_QSVB01000006.1"/>
</dbReference>
<name>A0A3E5ER72_9FIRM</name>
<dbReference type="GO" id="GO:0009103">
    <property type="term" value="P:lipopolysaccharide biosynthetic process"/>
    <property type="evidence" value="ECO:0007669"/>
    <property type="project" value="TreeGrafter"/>
</dbReference>
<keyword evidence="2" id="KW-0472">Membrane</keyword>
<evidence type="ECO:0000256" key="1">
    <source>
        <dbReference type="SAM" id="MobiDB-lite"/>
    </source>
</evidence>
<dbReference type="Pfam" id="PF01757">
    <property type="entry name" value="Acyl_transf_3"/>
    <property type="match status" value="1"/>
</dbReference>
<feature type="transmembrane region" description="Helical" evidence="2">
    <location>
        <begin position="240"/>
        <end position="258"/>
    </location>
</feature>
<gene>
    <name evidence="4" type="ORF">DXB36_06950</name>
</gene>
<organism evidence="4 5">
    <name type="scientific">Dorea formicigenerans</name>
    <dbReference type="NCBI Taxonomy" id="39486"/>
    <lineage>
        <taxon>Bacteria</taxon>
        <taxon>Bacillati</taxon>
        <taxon>Bacillota</taxon>
        <taxon>Clostridia</taxon>
        <taxon>Lachnospirales</taxon>
        <taxon>Lachnospiraceae</taxon>
        <taxon>Dorea</taxon>
    </lineage>
</organism>
<feature type="domain" description="Acyltransferase 3" evidence="3">
    <location>
        <begin position="9"/>
        <end position="343"/>
    </location>
</feature>
<dbReference type="Proteomes" id="UP000260841">
    <property type="component" value="Unassembled WGS sequence"/>
</dbReference>
<feature type="transmembrane region" description="Helical" evidence="2">
    <location>
        <begin position="12"/>
        <end position="30"/>
    </location>
</feature>
<feature type="region of interest" description="Disordered" evidence="1">
    <location>
        <begin position="625"/>
        <end position="662"/>
    </location>
</feature>
<feature type="transmembrane region" description="Helical" evidence="2">
    <location>
        <begin position="264"/>
        <end position="285"/>
    </location>
</feature>
<dbReference type="AlphaFoldDB" id="A0A3E5ER72"/>
<keyword evidence="2" id="KW-1133">Transmembrane helix</keyword>
<comment type="caution">
    <text evidence="4">The sequence shown here is derived from an EMBL/GenBank/DDBJ whole genome shotgun (WGS) entry which is preliminary data.</text>
</comment>
<evidence type="ECO:0000313" key="4">
    <source>
        <dbReference type="EMBL" id="RGN91469.1"/>
    </source>
</evidence>
<reference evidence="4 5" key="1">
    <citation type="submission" date="2018-08" db="EMBL/GenBank/DDBJ databases">
        <title>A genome reference for cultivated species of the human gut microbiota.</title>
        <authorList>
            <person name="Zou Y."/>
            <person name="Xue W."/>
            <person name="Luo G."/>
        </authorList>
    </citation>
    <scope>NUCLEOTIDE SEQUENCE [LARGE SCALE GENOMIC DNA]</scope>
    <source>
        <strain evidence="4 5">OM03-2</strain>
    </source>
</reference>
<evidence type="ECO:0000256" key="2">
    <source>
        <dbReference type="SAM" id="Phobius"/>
    </source>
</evidence>
<keyword evidence="2" id="KW-0812">Transmembrane</keyword>
<dbReference type="PANTHER" id="PTHR23028:SF53">
    <property type="entry name" value="ACYL_TRANSF_3 DOMAIN-CONTAINING PROTEIN"/>
    <property type="match status" value="1"/>
</dbReference>
<feature type="transmembrane region" description="Helical" evidence="2">
    <location>
        <begin position="146"/>
        <end position="163"/>
    </location>
</feature>
<feature type="transmembrane region" description="Helical" evidence="2">
    <location>
        <begin position="36"/>
        <end position="56"/>
    </location>
</feature>
<sequence length="662" mass="74274">MGKKRRYITGLDGIRAIAVIMVLAYHLKLALFKSGFLGVTVFFVLSGYLITGILISEVEEEGTIDLKNFWLRRIRRLVPAVMSMAVVIIFVSTVVNRVIFTKGCKDFLASVLGFNNWWQIFNKVSYFEAAGVPSPFTHCWSLAIETQFYLIYPLILLGIYKLAKSRGEGRAKRGLLFAGVTLLLALISVILMIVLFDPQQDASRVYYGTDTRAFSLLFGALLAILWEYRMVPRRLSASVNMVLGSVSFAVLLVMTIAINGSSNFWYRGGQFVGTILTVLVIYTVLGRKTWLSRFLSNPVLKWIGDRSYSIYLWHYPIILLISKGIKASWWITLIEIVLSVVLAELSYRFIETPIRHGIIGEYLNILRSRPKSRQEKKRQVQVARRSLKVMAGTFVLTVSLILCMIFVPKKNALDTLQKREAKAKETGKMTEEQLAKQKANGSESGDTICTADLTDDEILEGLNLLLIGDSIAVDVTDDFYEMFPNSVSDTKIGRITSLGKQVLDSYIDEKKWEGEGVIFASLSNSPINGELEDIREKIGKDMPLFLTTVRIPHDTFEEESNSKIKKFVEENNHTYLIDWYAASEGHDEYFDEDDTHLLPAGAKAYAKCIKEAVLAAYKKENIEIPKSRLSSGTDTSTDSSNASSTDSNTDSSNDNSTDTSTE</sequence>
<feature type="transmembrane region" description="Helical" evidence="2">
    <location>
        <begin position="77"/>
        <end position="100"/>
    </location>
</feature>